<dbReference type="Pfam" id="PF00440">
    <property type="entry name" value="TetR_N"/>
    <property type="match status" value="1"/>
</dbReference>
<dbReference type="InterPro" id="IPR001647">
    <property type="entry name" value="HTH_TetR"/>
</dbReference>
<evidence type="ECO:0000259" key="3">
    <source>
        <dbReference type="PROSITE" id="PS50977"/>
    </source>
</evidence>
<evidence type="ECO:0000313" key="5">
    <source>
        <dbReference type="Proteomes" id="UP001165587"/>
    </source>
</evidence>
<sequence>MTETAARDQPGLRERKKRETARAIEVAAVELVSESSLSEVTVEAISARAEVTSRTFFNYYAGKEDAVLGNSRAFPPPDLHDLEHTPGVPIVDAVLDAVLAEFDAFDLGRPDLEERKRAILLENPDLLARSFRTLGDIEENLARQVARLLTDEGSVAEAERENRAWAVVFLVGAVLRLALRNWSLDADTTHPIAHHISGARQSLFAAAAR</sequence>
<evidence type="ECO:0000256" key="2">
    <source>
        <dbReference type="PROSITE-ProRule" id="PRU00335"/>
    </source>
</evidence>
<keyword evidence="5" id="KW-1185">Reference proteome</keyword>
<organism evidence="4 5">
    <name type="scientific">Herbiconiux oxytropis</name>
    <dbReference type="NCBI Taxonomy" id="2970915"/>
    <lineage>
        <taxon>Bacteria</taxon>
        <taxon>Bacillati</taxon>
        <taxon>Actinomycetota</taxon>
        <taxon>Actinomycetes</taxon>
        <taxon>Micrococcales</taxon>
        <taxon>Microbacteriaceae</taxon>
        <taxon>Herbiconiux</taxon>
    </lineage>
</organism>
<dbReference type="Proteomes" id="UP001165587">
    <property type="component" value="Unassembled WGS sequence"/>
</dbReference>
<dbReference type="SUPFAM" id="SSF46689">
    <property type="entry name" value="Homeodomain-like"/>
    <property type="match status" value="1"/>
</dbReference>
<evidence type="ECO:0000313" key="4">
    <source>
        <dbReference type="EMBL" id="MCS5726461.1"/>
    </source>
</evidence>
<dbReference type="EMBL" id="JANLCK010000005">
    <property type="protein sequence ID" value="MCS5726461.1"/>
    <property type="molecule type" value="Genomic_DNA"/>
</dbReference>
<evidence type="ECO:0000256" key="1">
    <source>
        <dbReference type="ARBA" id="ARBA00023125"/>
    </source>
</evidence>
<dbReference type="AlphaFoldDB" id="A0AA41XJF2"/>
<dbReference type="GO" id="GO:0003677">
    <property type="term" value="F:DNA binding"/>
    <property type="evidence" value="ECO:0007669"/>
    <property type="project" value="UniProtKB-UniRule"/>
</dbReference>
<name>A0AA41XJF2_9MICO</name>
<reference evidence="4" key="1">
    <citation type="submission" date="2022-08" db="EMBL/GenBank/DDBJ databases">
        <authorList>
            <person name="Deng Y."/>
            <person name="Han X.-F."/>
            <person name="Zhang Y.-Q."/>
        </authorList>
    </citation>
    <scope>NUCLEOTIDE SEQUENCE</scope>
    <source>
        <strain evidence="4">CPCC 203407</strain>
    </source>
</reference>
<feature type="DNA-binding region" description="H-T-H motif" evidence="2">
    <location>
        <begin position="41"/>
        <end position="60"/>
    </location>
</feature>
<keyword evidence="1 2" id="KW-0238">DNA-binding</keyword>
<protein>
    <submittedName>
        <fullName evidence="4">TetR/AcrR family transcriptional regulator</fullName>
    </submittedName>
</protein>
<dbReference type="PROSITE" id="PS50977">
    <property type="entry name" value="HTH_TETR_2"/>
    <property type="match status" value="1"/>
</dbReference>
<accession>A0AA41XJF2</accession>
<comment type="caution">
    <text evidence="4">The sequence shown here is derived from an EMBL/GenBank/DDBJ whole genome shotgun (WGS) entry which is preliminary data.</text>
</comment>
<dbReference type="InterPro" id="IPR009057">
    <property type="entry name" value="Homeodomain-like_sf"/>
</dbReference>
<dbReference type="Gene3D" id="1.10.357.10">
    <property type="entry name" value="Tetracycline Repressor, domain 2"/>
    <property type="match status" value="1"/>
</dbReference>
<gene>
    <name evidence="4" type="ORF">N1028_11210</name>
</gene>
<proteinExistence type="predicted"/>
<dbReference type="RefSeq" id="WP_259528773.1">
    <property type="nucleotide sequence ID" value="NZ_JANLCK010000005.1"/>
</dbReference>
<feature type="domain" description="HTH tetR-type" evidence="3">
    <location>
        <begin position="18"/>
        <end position="78"/>
    </location>
</feature>